<organism evidence="1 2">
    <name type="scientific">Colletotrichum truncatum</name>
    <name type="common">Anthracnose fungus</name>
    <name type="synonym">Colletotrichum capsici</name>
    <dbReference type="NCBI Taxonomy" id="5467"/>
    <lineage>
        <taxon>Eukaryota</taxon>
        <taxon>Fungi</taxon>
        <taxon>Dikarya</taxon>
        <taxon>Ascomycota</taxon>
        <taxon>Pezizomycotina</taxon>
        <taxon>Sordariomycetes</taxon>
        <taxon>Hypocreomycetidae</taxon>
        <taxon>Glomerellales</taxon>
        <taxon>Glomerellaceae</taxon>
        <taxon>Colletotrichum</taxon>
        <taxon>Colletotrichum truncatum species complex</taxon>
    </lineage>
</organism>
<comment type="caution">
    <text evidence="1">The sequence shown here is derived from an EMBL/GenBank/DDBJ whole genome shotgun (WGS) entry which is preliminary data.</text>
</comment>
<accession>A0ACC3YC19</accession>
<name>A0ACC3YC19_COLTU</name>
<keyword evidence="2" id="KW-1185">Reference proteome</keyword>
<dbReference type="Proteomes" id="UP000805649">
    <property type="component" value="Unassembled WGS sequence"/>
</dbReference>
<evidence type="ECO:0000313" key="1">
    <source>
        <dbReference type="EMBL" id="KAL0929377.1"/>
    </source>
</evidence>
<reference evidence="1 2" key="1">
    <citation type="journal article" date="2020" name="Phytopathology">
        <title>Genome Sequence Resources of Colletotrichum truncatum, C. plurivorum, C. musicola, and C. sojae: Four Species Pathogenic to Soybean (Glycine max).</title>
        <authorList>
            <person name="Rogerio F."/>
            <person name="Boufleur T.R."/>
            <person name="Ciampi-Guillardi M."/>
            <person name="Sukno S.A."/>
            <person name="Thon M.R."/>
            <person name="Massola Junior N.S."/>
            <person name="Baroncelli R."/>
        </authorList>
    </citation>
    <scope>NUCLEOTIDE SEQUENCE [LARGE SCALE GENOMIC DNA]</scope>
    <source>
        <strain evidence="1 2">CMES1059</strain>
    </source>
</reference>
<protein>
    <submittedName>
        <fullName evidence="1">Uncharacterized protein</fullName>
    </submittedName>
</protein>
<evidence type="ECO:0000313" key="2">
    <source>
        <dbReference type="Proteomes" id="UP000805649"/>
    </source>
</evidence>
<proteinExistence type="predicted"/>
<dbReference type="EMBL" id="VUJX02000017">
    <property type="protein sequence ID" value="KAL0929377.1"/>
    <property type="molecule type" value="Genomic_DNA"/>
</dbReference>
<gene>
    <name evidence="1" type="ORF">CTRU02_215543</name>
</gene>
<sequence>MRKRPEDNHDETSHEETIHVRSQDSDCDSNGVHNGANNGVKNGGNTVEDDFYHILESDDGRTSDGDDDEIPDTVSQNALNVFSLTQPSRNSVEDAPVDDMPSRVATILSQPARTLPTTTLMPQAALKMRRDLLRSEPSKTKMGGNWSKNRFHRREAEMGT</sequence>